<feature type="chain" id="PRO_5020028615" evidence="1">
    <location>
        <begin position="25"/>
        <end position="91"/>
    </location>
</feature>
<evidence type="ECO:0000313" key="2">
    <source>
        <dbReference type="EMBL" id="VIO89711.1"/>
    </source>
</evidence>
<dbReference type="KEGG" id="bmy:BM_BM14745"/>
<name>A0A4E9F6M5_BRUMA</name>
<proteinExistence type="predicted"/>
<evidence type="ECO:0000313" key="3">
    <source>
        <dbReference type="Proteomes" id="UP000006672"/>
    </source>
</evidence>
<accession>A0A8L7YJ41</accession>
<accession>A0A4E9F6M5</accession>
<dbReference type="CTD" id="6099854"/>
<protein>
    <submittedName>
        <fullName evidence="2 4">Uncharacterized protein</fullName>
    </submittedName>
</protein>
<gene>
    <name evidence="2" type="primary">Bm14745</name>
    <name evidence="4" type="synonym">Bm1_24765</name>
    <name evidence="2" type="ORF">BM_BM14745</name>
</gene>
<feature type="signal peptide" evidence="1">
    <location>
        <begin position="1"/>
        <end position="24"/>
    </location>
</feature>
<dbReference type="RefSeq" id="XP_001896413.2">
    <property type="nucleotide sequence ID" value="XM_001896378.2"/>
</dbReference>
<evidence type="ECO:0000256" key="1">
    <source>
        <dbReference type="SAM" id="SignalP"/>
    </source>
</evidence>
<evidence type="ECO:0000313" key="4">
    <source>
        <dbReference type="WBParaSite" id="Bm14745.1"/>
    </source>
</evidence>
<dbReference type="EMBL" id="CAAKNF010000196">
    <property type="protein sequence ID" value="VIO89711.1"/>
    <property type="molecule type" value="Genomic_DNA"/>
</dbReference>
<organism evidence="2">
    <name type="scientific">Brugia malayi</name>
    <name type="common">Filarial nematode worm</name>
    <dbReference type="NCBI Taxonomy" id="6279"/>
    <lineage>
        <taxon>Eukaryota</taxon>
        <taxon>Metazoa</taxon>
        <taxon>Ecdysozoa</taxon>
        <taxon>Nematoda</taxon>
        <taxon>Chromadorea</taxon>
        <taxon>Rhabditida</taxon>
        <taxon>Spirurina</taxon>
        <taxon>Spiruromorpha</taxon>
        <taxon>Filarioidea</taxon>
        <taxon>Onchocercidae</taxon>
        <taxon>Brugia</taxon>
    </lineage>
</organism>
<sequence>MKRFMRCVIFEMLITLLLIDDSVANESKRNEEIKIRAKRQFLSYGSFGGFSAFPFFNMGWGYGEGISRWESPWMWQSVWSYSPPWGCVFCW</sequence>
<dbReference type="WBParaSite" id="Bm14745.1">
    <property type="protein sequence ID" value="Bm14745.1"/>
    <property type="gene ID" value="WBGene00234930"/>
</dbReference>
<reference evidence="3" key="1">
    <citation type="journal article" date="2007" name="Science">
        <title>Draft genome of the filarial nematode parasite Brugia malayi.</title>
        <authorList>
            <person name="Ghedin E."/>
            <person name="Wang S."/>
            <person name="Spiro D."/>
            <person name="Caler E."/>
            <person name="Zhao Q."/>
            <person name="Crabtree J."/>
            <person name="Allen J.E."/>
            <person name="Delcher A.L."/>
            <person name="Guiliano D.B."/>
            <person name="Miranda-Saavedra D."/>
            <person name="Angiuoli S.V."/>
            <person name="Creasy T."/>
            <person name="Amedeo P."/>
            <person name="Haas B."/>
            <person name="El-Sayed N.M."/>
            <person name="Wortman J.R."/>
            <person name="Feldblyum T."/>
            <person name="Tallon L."/>
            <person name="Schatz M."/>
            <person name="Shumway M."/>
            <person name="Koo H."/>
            <person name="Salzberg S.L."/>
            <person name="Schobel S."/>
            <person name="Pertea M."/>
            <person name="Pop M."/>
            <person name="White O."/>
            <person name="Barton G.J."/>
            <person name="Carlow C.K."/>
            <person name="Crawford M.J."/>
            <person name="Daub J."/>
            <person name="Dimmic M.W."/>
            <person name="Estes C.F."/>
            <person name="Foster J.M."/>
            <person name="Ganatra M."/>
            <person name="Gregory W.F."/>
            <person name="Johnson N.M."/>
            <person name="Jin J."/>
            <person name="Komuniecki R."/>
            <person name="Korf I."/>
            <person name="Kumar S."/>
            <person name="Laney S."/>
            <person name="Li B.W."/>
            <person name="Li W."/>
            <person name="Lindblom T.H."/>
            <person name="Lustigman S."/>
            <person name="Ma D."/>
            <person name="Maina C.V."/>
            <person name="Martin D.M."/>
            <person name="McCarter J.P."/>
            <person name="McReynolds L."/>
            <person name="Mitreva M."/>
            <person name="Nutman T.B."/>
            <person name="Parkinson J."/>
            <person name="Peregrin-Alvarez J.M."/>
            <person name="Poole C."/>
            <person name="Ren Q."/>
            <person name="Saunders L."/>
            <person name="Sluder A.E."/>
            <person name="Smith K."/>
            <person name="Stanke M."/>
            <person name="Unnasch T.R."/>
            <person name="Ware J."/>
            <person name="Wei A.D."/>
            <person name="Weil G."/>
            <person name="Williams D.J."/>
            <person name="Zhang Y."/>
            <person name="Williams S.A."/>
            <person name="Fraser-Liggett C."/>
            <person name="Slatko B."/>
            <person name="Blaxter M.L."/>
            <person name="Scott A.L."/>
        </authorList>
    </citation>
    <scope>NUCLEOTIDE SEQUENCE</scope>
    <source>
        <strain evidence="3">FR3</strain>
    </source>
</reference>
<keyword evidence="3" id="KW-1185">Reference proteome</keyword>
<dbReference type="AlphaFoldDB" id="A0A4E9F6M5"/>
<dbReference type="Proteomes" id="UP000006672">
    <property type="component" value="Unassembled WGS sequence"/>
</dbReference>
<reference evidence="2" key="2">
    <citation type="submission" date="2019-04" db="EMBL/GenBank/DDBJ databases">
        <authorList>
            <person name="Howe K."/>
            <person name="Paulini M."/>
            <person name="Williams G."/>
        </authorList>
    </citation>
    <scope>NUCLEOTIDE SEQUENCE [LARGE SCALE GENOMIC DNA]</scope>
    <source>
        <strain evidence="2">FR3</strain>
    </source>
</reference>
<dbReference type="GeneID" id="6099854"/>
<reference evidence="4" key="3">
    <citation type="submission" date="2022-04" db="UniProtKB">
        <authorList>
            <consortium name="WormBaseParasite"/>
        </authorList>
    </citation>
    <scope>IDENTIFICATION</scope>
</reference>
<keyword evidence="1" id="KW-0732">Signal</keyword>